<evidence type="ECO:0000313" key="13">
    <source>
        <dbReference type="EnsemblMetazoa" id="AALFPA23_017148.P25016"/>
    </source>
</evidence>
<feature type="domain" description="C2H2-type" evidence="12">
    <location>
        <begin position="591"/>
        <end position="619"/>
    </location>
</feature>
<keyword evidence="8" id="KW-0804">Transcription</keyword>
<feature type="domain" description="C2H2-type" evidence="12">
    <location>
        <begin position="269"/>
        <end position="297"/>
    </location>
</feature>
<evidence type="ECO:0000256" key="7">
    <source>
        <dbReference type="ARBA" id="ARBA00023125"/>
    </source>
</evidence>
<feature type="domain" description="C2H2-type" evidence="12">
    <location>
        <begin position="446"/>
        <end position="474"/>
    </location>
</feature>
<feature type="domain" description="C2H2-type" evidence="12">
    <location>
        <begin position="385"/>
        <end position="413"/>
    </location>
</feature>
<keyword evidence="7" id="KW-0238">DNA-binding</keyword>
<proteinExistence type="predicted"/>
<keyword evidence="9" id="KW-0539">Nucleus</keyword>
<evidence type="ECO:0000256" key="8">
    <source>
        <dbReference type="ARBA" id="ARBA00023163"/>
    </source>
</evidence>
<dbReference type="PANTHER" id="PTHR24384:SF189">
    <property type="entry name" value="C2H2-TYPE DOMAIN-CONTAINING PROTEIN-RELATED"/>
    <property type="match status" value="1"/>
</dbReference>
<feature type="domain" description="C2H2-type" evidence="12">
    <location>
        <begin position="475"/>
        <end position="502"/>
    </location>
</feature>
<dbReference type="Gene3D" id="3.40.1800.20">
    <property type="match status" value="1"/>
</dbReference>
<dbReference type="Pfam" id="PF00096">
    <property type="entry name" value="zf-C2H2"/>
    <property type="match status" value="3"/>
</dbReference>
<dbReference type="SUPFAM" id="SSF57667">
    <property type="entry name" value="beta-beta-alpha zinc fingers"/>
    <property type="match status" value="5"/>
</dbReference>
<keyword evidence="2" id="KW-0479">Metal-binding</keyword>
<evidence type="ECO:0000256" key="1">
    <source>
        <dbReference type="ARBA" id="ARBA00004123"/>
    </source>
</evidence>
<evidence type="ECO:0000259" key="12">
    <source>
        <dbReference type="PROSITE" id="PS50157"/>
    </source>
</evidence>
<keyword evidence="3" id="KW-0677">Repeat</keyword>
<dbReference type="Proteomes" id="UP000069940">
    <property type="component" value="Unassembled WGS sequence"/>
</dbReference>
<protein>
    <recommendedName>
        <fullName evidence="12">C2H2-type domain-containing protein</fullName>
    </recommendedName>
</protein>
<evidence type="ECO:0000256" key="11">
    <source>
        <dbReference type="SAM" id="MobiDB-lite"/>
    </source>
</evidence>
<dbReference type="PANTHER" id="PTHR24384">
    <property type="entry name" value="FINGER PUTATIVE TRANSCRIPTION FACTOR FAMILY-RELATED"/>
    <property type="match status" value="1"/>
</dbReference>
<dbReference type="RefSeq" id="XP_029733281.2">
    <property type="nucleotide sequence ID" value="XM_029877421.2"/>
</dbReference>
<dbReference type="SMART" id="SM00355">
    <property type="entry name" value="ZnF_C2H2"/>
    <property type="match status" value="12"/>
</dbReference>
<dbReference type="Gene3D" id="3.30.160.60">
    <property type="entry name" value="Classic Zinc Finger"/>
    <property type="match status" value="7"/>
</dbReference>
<reference evidence="14" key="1">
    <citation type="journal article" date="2015" name="Proc. Natl. Acad. Sci. U.S.A.">
        <title>Genome sequence of the Asian Tiger mosquito, Aedes albopictus, reveals insights into its biology, genetics, and evolution.</title>
        <authorList>
            <person name="Chen X.G."/>
            <person name="Jiang X."/>
            <person name="Gu J."/>
            <person name="Xu M."/>
            <person name="Wu Y."/>
            <person name="Deng Y."/>
            <person name="Zhang C."/>
            <person name="Bonizzoni M."/>
            <person name="Dermauw W."/>
            <person name="Vontas J."/>
            <person name="Armbruster P."/>
            <person name="Huang X."/>
            <person name="Yang Y."/>
            <person name="Zhang H."/>
            <person name="He W."/>
            <person name="Peng H."/>
            <person name="Liu Y."/>
            <person name="Wu K."/>
            <person name="Chen J."/>
            <person name="Lirakis M."/>
            <person name="Topalis P."/>
            <person name="Van Leeuwen T."/>
            <person name="Hall A.B."/>
            <person name="Jiang X."/>
            <person name="Thorpe C."/>
            <person name="Mueller R.L."/>
            <person name="Sun C."/>
            <person name="Waterhouse R.M."/>
            <person name="Yan G."/>
            <person name="Tu Z.J."/>
            <person name="Fang X."/>
            <person name="James A.A."/>
        </authorList>
    </citation>
    <scope>NUCLEOTIDE SEQUENCE [LARGE SCALE GENOMIC DNA]</scope>
    <source>
        <strain evidence="14">Foshan</strain>
    </source>
</reference>
<dbReference type="InterPro" id="IPR050752">
    <property type="entry name" value="C2H2-ZF_domain"/>
</dbReference>
<feature type="compositionally biased region" description="Acidic residues" evidence="11">
    <location>
        <begin position="300"/>
        <end position="310"/>
    </location>
</feature>
<dbReference type="PROSITE" id="PS00028">
    <property type="entry name" value="ZINC_FINGER_C2H2_1"/>
    <property type="match status" value="9"/>
</dbReference>
<feature type="domain" description="C2H2-type" evidence="12">
    <location>
        <begin position="240"/>
        <end position="268"/>
    </location>
</feature>
<organism evidence="13 14">
    <name type="scientific">Aedes albopictus</name>
    <name type="common">Asian tiger mosquito</name>
    <name type="synonym">Stegomyia albopicta</name>
    <dbReference type="NCBI Taxonomy" id="7160"/>
    <lineage>
        <taxon>Eukaryota</taxon>
        <taxon>Metazoa</taxon>
        <taxon>Ecdysozoa</taxon>
        <taxon>Arthropoda</taxon>
        <taxon>Hexapoda</taxon>
        <taxon>Insecta</taxon>
        <taxon>Pterygota</taxon>
        <taxon>Neoptera</taxon>
        <taxon>Endopterygota</taxon>
        <taxon>Diptera</taxon>
        <taxon>Nematocera</taxon>
        <taxon>Culicoidea</taxon>
        <taxon>Culicidae</taxon>
        <taxon>Culicinae</taxon>
        <taxon>Aedini</taxon>
        <taxon>Aedes</taxon>
        <taxon>Stegomyia</taxon>
    </lineage>
</organism>
<dbReference type="InterPro" id="IPR012934">
    <property type="entry name" value="Znf_AD"/>
</dbReference>
<evidence type="ECO:0000256" key="4">
    <source>
        <dbReference type="ARBA" id="ARBA00022771"/>
    </source>
</evidence>
<evidence type="ECO:0000256" key="10">
    <source>
        <dbReference type="PROSITE-ProRule" id="PRU00042"/>
    </source>
</evidence>
<dbReference type="GeneID" id="109410309"/>
<feature type="region of interest" description="Disordered" evidence="11">
    <location>
        <begin position="294"/>
        <end position="313"/>
    </location>
</feature>
<evidence type="ECO:0000256" key="5">
    <source>
        <dbReference type="ARBA" id="ARBA00022833"/>
    </source>
</evidence>
<feature type="domain" description="C2H2-type" evidence="12">
    <location>
        <begin position="563"/>
        <end position="590"/>
    </location>
</feature>
<feature type="domain" description="C2H2-type" evidence="12">
    <location>
        <begin position="185"/>
        <end position="213"/>
    </location>
</feature>
<keyword evidence="4 10" id="KW-0863">Zinc-finger</keyword>
<accession>A0ABM1ZCB9</accession>
<evidence type="ECO:0000256" key="2">
    <source>
        <dbReference type="ARBA" id="ARBA00022723"/>
    </source>
</evidence>
<keyword evidence="5" id="KW-0862">Zinc</keyword>
<dbReference type="Pfam" id="PF12874">
    <property type="entry name" value="zf-met"/>
    <property type="match status" value="1"/>
</dbReference>
<evidence type="ECO:0000256" key="9">
    <source>
        <dbReference type="ARBA" id="ARBA00023242"/>
    </source>
</evidence>
<evidence type="ECO:0000256" key="3">
    <source>
        <dbReference type="ARBA" id="ARBA00022737"/>
    </source>
</evidence>
<dbReference type="SMART" id="SM00868">
    <property type="entry name" value="zf-AD"/>
    <property type="match status" value="1"/>
</dbReference>
<name>A0ABM1ZCB9_AEDAL</name>
<dbReference type="InterPro" id="IPR036236">
    <property type="entry name" value="Znf_C2H2_sf"/>
</dbReference>
<keyword evidence="14" id="KW-1185">Reference proteome</keyword>
<sequence>MSPSSCLTCTKDTVPDEFIYIGSTGTARDAVVKHFWFNEDESTNAALCQLCWKKIDEFHQFYCEIERIHSLESSHPLQLLEIKQEQEFAEVLNMEIKNELGVEFDDGEATNSSRIEELGDQVTNESRADDSDESDEYCPSEKEDHEESDQDDVPLDRRKARKKPTTLRADILAKVDKYAAQHVTLECSFCAVKFPTFDRLQTHSKKAHKKQTTVLCCRKKFCQRGRFYDHIRVHLNPDQFQCDKCDKRCPSSEALKSHVDIKHAAAKSFQCEECPKRFALKSLVVAHVKKCHSEPQKDSESEEGEDEAESDEAKAQALKDEEFILANIALECHVCSLKHSTYQDFLKHSQAAHGEHAAVYCCNYKLTRKPRIIDHIMYHKDPSRYRCDICSKQFKHSIALNRHKGMKHTQEEAKTFQCSMCPKAFAERQFLHVHEKYHRKMSEKNFRCEFCDKYFAFESMLKQHERLVHTKECHFVCHICARGFQALSSYSSHLASHDEEAKKEKPPEERLQCSVCSIWVNKQNYRKHLLLHSGTQKCDVCGQECKNVMALRYHKAQHRRGDCSCSVCGKTFKRKFSLKEHMASHTGEVLYHCDFCTRTFNSSANRASHRKKMHPKEWLEDKLRKNPNMLKDGQQ</sequence>
<feature type="region of interest" description="Disordered" evidence="11">
    <location>
        <begin position="103"/>
        <end position="161"/>
    </location>
</feature>
<keyword evidence="6" id="KW-0805">Transcription regulation</keyword>
<comment type="subcellular location">
    <subcellularLocation>
        <location evidence="1">Nucleus</location>
    </subcellularLocation>
</comment>
<reference evidence="13" key="2">
    <citation type="submission" date="2025-05" db="UniProtKB">
        <authorList>
            <consortium name="EnsemblMetazoa"/>
        </authorList>
    </citation>
    <scope>IDENTIFICATION</scope>
    <source>
        <strain evidence="13">Foshan</strain>
    </source>
</reference>
<evidence type="ECO:0000256" key="6">
    <source>
        <dbReference type="ARBA" id="ARBA00023015"/>
    </source>
</evidence>
<dbReference type="InterPro" id="IPR013087">
    <property type="entry name" value="Znf_C2H2_type"/>
</dbReference>
<dbReference type="EnsemblMetazoa" id="AALFPA23_017148.R25016">
    <property type="protein sequence ID" value="AALFPA23_017148.P25016"/>
    <property type="gene ID" value="AALFPA23_017148"/>
</dbReference>
<feature type="domain" description="C2H2-type" evidence="12">
    <location>
        <begin position="416"/>
        <end position="443"/>
    </location>
</feature>
<evidence type="ECO:0000313" key="14">
    <source>
        <dbReference type="Proteomes" id="UP000069940"/>
    </source>
</evidence>
<dbReference type="PROSITE" id="PS50157">
    <property type="entry name" value="ZINC_FINGER_C2H2_2"/>
    <property type="match status" value="9"/>
</dbReference>